<evidence type="ECO:0000313" key="6">
    <source>
        <dbReference type="Proteomes" id="UP000523007"/>
    </source>
</evidence>
<keyword evidence="3" id="KW-1133">Transmembrane helix</keyword>
<evidence type="ECO:0000259" key="4">
    <source>
        <dbReference type="PROSITE" id="PS50076"/>
    </source>
</evidence>
<name>A0A7W7RPB3_9ACTN</name>
<dbReference type="RefSeq" id="WP_184584920.1">
    <property type="nucleotide sequence ID" value="NZ_JACHJT010000002.1"/>
</dbReference>
<keyword evidence="6" id="KW-1185">Reference proteome</keyword>
<dbReference type="PROSITE" id="PS50076">
    <property type="entry name" value="DNAJ_2"/>
    <property type="match status" value="1"/>
</dbReference>
<comment type="caution">
    <text evidence="5">The sequence shown here is derived from an EMBL/GenBank/DDBJ whole genome shotgun (WGS) entry which is preliminary data.</text>
</comment>
<feature type="region of interest" description="Disordered" evidence="2">
    <location>
        <begin position="73"/>
        <end position="101"/>
    </location>
</feature>
<proteinExistence type="predicted"/>
<organism evidence="5 6">
    <name type="scientific">Lipingzhangella halophila</name>
    <dbReference type="NCBI Taxonomy" id="1783352"/>
    <lineage>
        <taxon>Bacteria</taxon>
        <taxon>Bacillati</taxon>
        <taxon>Actinomycetota</taxon>
        <taxon>Actinomycetes</taxon>
        <taxon>Streptosporangiales</taxon>
        <taxon>Nocardiopsidaceae</taxon>
        <taxon>Lipingzhangella</taxon>
    </lineage>
</organism>
<evidence type="ECO:0000256" key="1">
    <source>
        <dbReference type="PROSITE-ProRule" id="PRU00339"/>
    </source>
</evidence>
<dbReference type="Proteomes" id="UP000523007">
    <property type="component" value="Unassembled WGS sequence"/>
</dbReference>
<dbReference type="Gene3D" id="1.10.287.110">
    <property type="entry name" value="DnaJ domain"/>
    <property type="match status" value="1"/>
</dbReference>
<evidence type="ECO:0000313" key="5">
    <source>
        <dbReference type="EMBL" id="MBB4935153.1"/>
    </source>
</evidence>
<dbReference type="SUPFAM" id="SSF48452">
    <property type="entry name" value="TPR-like"/>
    <property type="match status" value="1"/>
</dbReference>
<keyword evidence="5" id="KW-0238">DNA-binding</keyword>
<reference evidence="5 6" key="1">
    <citation type="submission" date="2020-08" db="EMBL/GenBank/DDBJ databases">
        <title>Sequencing the genomes of 1000 actinobacteria strains.</title>
        <authorList>
            <person name="Klenk H.-P."/>
        </authorList>
    </citation>
    <scope>NUCLEOTIDE SEQUENCE [LARGE SCALE GENOMIC DNA]</scope>
    <source>
        <strain evidence="5 6">DSM 102030</strain>
    </source>
</reference>
<keyword evidence="3" id="KW-0812">Transmembrane</keyword>
<accession>A0A7W7RPB3</accession>
<dbReference type="GO" id="GO:0003677">
    <property type="term" value="F:DNA binding"/>
    <property type="evidence" value="ECO:0007669"/>
    <property type="project" value="UniProtKB-KW"/>
</dbReference>
<dbReference type="InterPro" id="IPR036869">
    <property type="entry name" value="J_dom_sf"/>
</dbReference>
<keyword evidence="1" id="KW-0802">TPR repeat</keyword>
<dbReference type="EMBL" id="JACHJT010000002">
    <property type="protein sequence ID" value="MBB4935153.1"/>
    <property type="molecule type" value="Genomic_DNA"/>
</dbReference>
<feature type="transmembrane region" description="Helical" evidence="3">
    <location>
        <begin position="322"/>
        <end position="343"/>
    </location>
</feature>
<protein>
    <submittedName>
        <fullName evidence="5">Curved DNA-binding protein CbpA</fullName>
    </submittedName>
</protein>
<dbReference type="Gene3D" id="1.25.40.10">
    <property type="entry name" value="Tetratricopeptide repeat domain"/>
    <property type="match status" value="1"/>
</dbReference>
<evidence type="ECO:0000256" key="3">
    <source>
        <dbReference type="SAM" id="Phobius"/>
    </source>
</evidence>
<dbReference type="InterPro" id="IPR011990">
    <property type="entry name" value="TPR-like_helical_dom_sf"/>
</dbReference>
<dbReference type="SMART" id="SM00028">
    <property type="entry name" value="TPR"/>
    <property type="match status" value="2"/>
</dbReference>
<dbReference type="PROSITE" id="PS50005">
    <property type="entry name" value="TPR"/>
    <property type="match status" value="1"/>
</dbReference>
<dbReference type="SUPFAM" id="SSF46565">
    <property type="entry name" value="Chaperone J-domain"/>
    <property type="match status" value="1"/>
</dbReference>
<feature type="domain" description="J" evidence="4">
    <location>
        <begin position="13"/>
        <end position="82"/>
    </location>
</feature>
<sequence>MSIVPQADESFVDYYELLGVSPDAEEATIARKIKDGQREWRARIAHTDLKRRQEAERRMALLAEARKTLLDAQKRARYDRTRKNRSTAAPRPTTSPEGYDPLERAEQCLAVNDYRQGAFFAEEAARTSNSAKAWNLRSRAYAGLGDGTRAIVAAQEAVALRPDDPLFHLDLGSAHMVLDEPGQAIAAFQAAAELSEEDIVPRGMIAGVHAATGDFQRAADVLSFLHREHPENEDIKTELAATYLAQAETVPSDSDGNSYTITSPDEIARMRQFVDKAAAVKSRDPEIRNGVEDMRANLDRHADRVVDFRAFSRARASGEMRVFLLAIHFLPFVLLYMVAGGIAVGDGQFTFYSMIGLLATVGIWWLYMVVPRWKQNRRTQKMLERLEAEGLL</sequence>
<feature type="repeat" description="TPR" evidence="1">
    <location>
        <begin position="131"/>
        <end position="164"/>
    </location>
</feature>
<dbReference type="Pfam" id="PF00226">
    <property type="entry name" value="DnaJ"/>
    <property type="match status" value="1"/>
</dbReference>
<evidence type="ECO:0000256" key="2">
    <source>
        <dbReference type="SAM" id="MobiDB-lite"/>
    </source>
</evidence>
<dbReference type="InterPro" id="IPR019734">
    <property type="entry name" value="TPR_rpt"/>
</dbReference>
<dbReference type="CDD" id="cd06257">
    <property type="entry name" value="DnaJ"/>
    <property type="match status" value="1"/>
</dbReference>
<dbReference type="AlphaFoldDB" id="A0A7W7RPB3"/>
<dbReference type="InterPro" id="IPR001623">
    <property type="entry name" value="DnaJ_domain"/>
</dbReference>
<feature type="transmembrane region" description="Helical" evidence="3">
    <location>
        <begin position="349"/>
        <end position="370"/>
    </location>
</feature>
<gene>
    <name evidence="5" type="ORF">F4561_006047</name>
</gene>
<keyword evidence="3" id="KW-0472">Membrane</keyword>